<dbReference type="GO" id="GO:0004089">
    <property type="term" value="F:carbonate dehydratase activity"/>
    <property type="evidence" value="ECO:0007669"/>
    <property type="project" value="InterPro"/>
</dbReference>
<organism evidence="1 2">
    <name type="scientific">Chamaesiphon polymorphus CCALA 037</name>
    <dbReference type="NCBI Taxonomy" id="2107692"/>
    <lineage>
        <taxon>Bacteria</taxon>
        <taxon>Bacillati</taxon>
        <taxon>Cyanobacteriota</taxon>
        <taxon>Cyanophyceae</taxon>
        <taxon>Gomontiellales</taxon>
        <taxon>Chamaesiphonaceae</taxon>
        <taxon>Chamaesiphon</taxon>
    </lineage>
</organism>
<proteinExistence type="predicted"/>
<dbReference type="AlphaFoldDB" id="A0A2T1GM70"/>
<name>A0A2T1GM70_9CYAN</name>
<dbReference type="EMBL" id="PVWO01000017">
    <property type="protein sequence ID" value="PSB59000.1"/>
    <property type="molecule type" value="Genomic_DNA"/>
</dbReference>
<dbReference type="InterPro" id="IPR046871">
    <property type="entry name" value="Pro_CA_2"/>
</dbReference>
<evidence type="ECO:0000313" key="1">
    <source>
        <dbReference type="EMBL" id="PSB59000.1"/>
    </source>
</evidence>
<reference evidence="1 2" key="1">
    <citation type="submission" date="2018-03" db="EMBL/GenBank/DDBJ databases">
        <title>The ancient ancestry and fast evolution of plastids.</title>
        <authorList>
            <person name="Moore K.R."/>
            <person name="Magnabosco C."/>
            <person name="Momper L."/>
            <person name="Gold D.A."/>
            <person name="Bosak T."/>
            <person name="Fournier G.P."/>
        </authorList>
    </citation>
    <scope>NUCLEOTIDE SEQUENCE [LARGE SCALE GENOMIC DNA]</scope>
    <source>
        <strain evidence="1 2">CCALA 037</strain>
    </source>
</reference>
<dbReference type="InterPro" id="IPR036874">
    <property type="entry name" value="Carbonic_anhydrase_sf"/>
</dbReference>
<accession>A0A2T1GM70</accession>
<dbReference type="GO" id="GO:0008270">
    <property type="term" value="F:zinc ion binding"/>
    <property type="evidence" value="ECO:0007669"/>
    <property type="project" value="InterPro"/>
</dbReference>
<dbReference type="PROSITE" id="PS51318">
    <property type="entry name" value="TAT"/>
    <property type="match status" value="1"/>
</dbReference>
<keyword evidence="2" id="KW-1185">Reference proteome</keyword>
<sequence length="198" mass="22544">MRDSCQCSEHDSSQPSLHQRIASLQIDRRQFLRHLVGVGVLTTASTIAPAAARAEKKVPKALVLSCIDYRILEAERYFLSLQNLGGQYDFTALAGASLALSGMPHQYDADAFWDQLDISYRLHQIKKVLILDHQDCAVYKYKIDPSLAENPELELTTHTEYLSRAYWAIRDRYPDLNIELYFVNLNTEVKQISPLAKT</sequence>
<evidence type="ECO:0000313" key="2">
    <source>
        <dbReference type="Proteomes" id="UP000238937"/>
    </source>
</evidence>
<comment type="caution">
    <text evidence="1">The sequence shown here is derived from an EMBL/GenBank/DDBJ whole genome shotgun (WGS) entry which is preliminary data.</text>
</comment>
<dbReference type="OrthoDB" id="288525at2"/>
<gene>
    <name evidence="1" type="ORF">C7B77_02565</name>
</gene>
<dbReference type="Proteomes" id="UP000238937">
    <property type="component" value="Unassembled WGS sequence"/>
</dbReference>
<dbReference type="Gene3D" id="3.40.1050.10">
    <property type="entry name" value="Carbonic anhydrase"/>
    <property type="match status" value="1"/>
</dbReference>
<protein>
    <submittedName>
        <fullName evidence="1">Carbonic anhydrase</fullName>
    </submittedName>
</protein>
<dbReference type="SUPFAM" id="SSF53056">
    <property type="entry name" value="beta-carbonic anhydrase, cab"/>
    <property type="match status" value="1"/>
</dbReference>
<dbReference type="RefSeq" id="WP_106300016.1">
    <property type="nucleotide sequence ID" value="NZ_PVWO01000017.1"/>
</dbReference>
<dbReference type="InterPro" id="IPR006311">
    <property type="entry name" value="TAT_signal"/>
</dbReference>
<dbReference type="Pfam" id="PF20393">
    <property type="entry name" value="Pro_CA_2"/>
    <property type="match status" value="1"/>
</dbReference>